<evidence type="ECO:0000256" key="1">
    <source>
        <dbReference type="ARBA" id="ARBA00022553"/>
    </source>
</evidence>
<reference evidence="5" key="1">
    <citation type="submission" date="2020-08" db="EMBL/GenBank/DDBJ databases">
        <title>Multicomponent nature underlies the extraordinary mechanical properties of spider dragline silk.</title>
        <authorList>
            <person name="Kono N."/>
            <person name="Nakamura H."/>
            <person name="Mori M."/>
            <person name="Yoshida Y."/>
            <person name="Ohtoshi R."/>
            <person name="Malay A.D."/>
            <person name="Moran D.A.P."/>
            <person name="Tomita M."/>
            <person name="Numata K."/>
            <person name="Arakawa K."/>
        </authorList>
    </citation>
    <scope>NUCLEOTIDE SEQUENCE</scope>
</reference>
<feature type="region of interest" description="Disordered" evidence="3">
    <location>
        <begin position="272"/>
        <end position="302"/>
    </location>
</feature>
<dbReference type="SUPFAM" id="SSF68906">
    <property type="entry name" value="SAP domain"/>
    <property type="match status" value="1"/>
</dbReference>
<dbReference type="InterPro" id="IPR003034">
    <property type="entry name" value="SAP_dom"/>
</dbReference>
<sequence length="302" mass="33585">MADELNSENQIADVNIKNMKVTDLRKKLKDAGLPTTGTKSELIERLQESMLSEKGLELNSDLDSALLEETNEVNSVLDPLDEKDDDILDEEIALASPAKLKDASATEVQENKSVKEQVATNTSNATSQHTKVEKKIVLKRNHIPVLKMAPSKPVESQKDVDSNAAKEVNEETDSAENSSKEPSKIIHLSTKNLNEEEKIILRAKRFNTITSESTSGKTMISKDRKNGDSILSPLNSTPPTLEVLKKRAQRFGGSVSLAMKLVEEQERILKRKKKFGDISSGSGMSLDEEEKKKKRAERFKQQ</sequence>
<dbReference type="GO" id="GO:0005634">
    <property type="term" value="C:nucleus"/>
    <property type="evidence" value="ECO:0007669"/>
    <property type="project" value="TreeGrafter"/>
</dbReference>
<feature type="domain" description="SAP" evidence="4">
    <location>
        <begin position="16"/>
        <end position="50"/>
    </location>
</feature>
<evidence type="ECO:0000256" key="2">
    <source>
        <dbReference type="ARBA" id="ARBA00046328"/>
    </source>
</evidence>
<gene>
    <name evidence="5" type="primary">AVEN_27979_1</name>
    <name evidence="5" type="ORF">TNIN_289221</name>
</gene>
<comment type="caution">
    <text evidence="5">The sequence shown here is derived from an EMBL/GenBank/DDBJ whole genome shotgun (WGS) entry which is preliminary data.</text>
</comment>
<proteinExistence type="inferred from homology"/>
<evidence type="ECO:0000313" key="6">
    <source>
        <dbReference type="Proteomes" id="UP000886998"/>
    </source>
</evidence>
<dbReference type="EMBL" id="BMAV01004140">
    <property type="protein sequence ID" value="GFY44250.1"/>
    <property type="molecule type" value="Genomic_DNA"/>
</dbReference>
<dbReference type="GO" id="GO:0016973">
    <property type="term" value="P:poly(A)+ mRNA export from nucleus"/>
    <property type="evidence" value="ECO:0007669"/>
    <property type="project" value="TreeGrafter"/>
</dbReference>
<keyword evidence="6" id="KW-1185">Reference proteome</keyword>
<feature type="region of interest" description="Disordered" evidence="3">
    <location>
        <begin position="148"/>
        <end position="184"/>
    </location>
</feature>
<dbReference type="InterPro" id="IPR052240">
    <property type="entry name" value="SAP_domain_ribonucleoprotein"/>
</dbReference>
<evidence type="ECO:0000313" key="5">
    <source>
        <dbReference type="EMBL" id="GFY44250.1"/>
    </source>
</evidence>
<dbReference type="Pfam" id="PF02037">
    <property type="entry name" value="SAP"/>
    <property type="match status" value="1"/>
</dbReference>
<feature type="compositionally biased region" description="Basic and acidic residues" evidence="3">
    <location>
        <begin position="99"/>
        <end position="115"/>
    </location>
</feature>
<dbReference type="PANTHER" id="PTHR46551:SF1">
    <property type="entry name" value="SAP DOMAIN-CONTAINING RIBONUCLEOPROTEIN"/>
    <property type="match status" value="1"/>
</dbReference>
<feature type="compositionally biased region" description="Polar residues" evidence="3">
    <location>
        <begin position="118"/>
        <end position="129"/>
    </location>
</feature>
<comment type="similarity">
    <text evidence="2">Belongs to the SAP domain-containing ribonucleoprotein family.</text>
</comment>
<feature type="compositionally biased region" description="Basic residues" evidence="3">
    <location>
        <begin position="292"/>
        <end position="302"/>
    </location>
</feature>
<dbReference type="PANTHER" id="PTHR46551">
    <property type="entry name" value="SAP DOMAIN-CONTAINING RIBONUCLEOPROTEIN"/>
    <property type="match status" value="1"/>
</dbReference>
<accession>A0A8X7BUE0</accession>
<keyword evidence="1" id="KW-0597">Phosphoprotein</keyword>
<dbReference type="Gene3D" id="1.10.720.30">
    <property type="entry name" value="SAP domain"/>
    <property type="match status" value="1"/>
</dbReference>
<dbReference type="AlphaFoldDB" id="A0A8X7BUE0"/>
<protein>
    <submittedName>
        <fullName evidence="5">SAP domain-containing protein</fullName>
    </submittedName>
</protein>
<dbReference type="OrthoDB" id="5837849at2759"/>
<dbReference type="InterPro" id="IPR036361">
    <property type="entry name" value="SAP_dom_sf"/>
</dbReference>
<feature type="region of interest" description="Disordered" evidence="3">
    <location>
        <begin position="99"/>
        <end position="132"/>
    </location>
</feature>
<evidence type="ECO:0000256" key="3">
    <source>
        <dbReference type="SAM" id="MobiDB-lite"/>
    </source>
</evidence>
<dbReference type="PROSITE" id="PS50800">
    <property type="entry name" value="SAP"/>
    <property type="match status" value="1"/>
</dbReference>
<organism evidence="5 6">
    <name type="scientific">Trichonephila inaurata madagascariensis</name>
    <dbReference type="NCBI Taxonomy" id="2747483"/>
    <lineage>
        <taxon>Eukaryota</taxon>
        <taxon>Metazoa</taxon>
        <taxon>Ecdysozoa</taxon>
        <taxon>Arthropoda</taxon>
        <taxon>Chelicerata</taxon>
        <taxon>Arachnida</taxon>
        <taxon>Araneae</taxon>
        <taxon>Araneomorphae</taxon>
        <taxon>Entelegynae</taxon>
        <taxon>Araneoidea</taxon>
        <taxon>Nephilidae</taxon>
        <taxon>Trichonephila</taxon>
        <taxon>Trichonephila inaurata</taxon>
    </lineage>
</organism>
<evidence type="ECO:0000259" key="4">
    <source>
        <dbReference type="PROSITE" id="PS50800"/>
    </source>
</evidence>
<name>A0A8X7BUE0_9ARAC</name>
<dbReference type="Proteomes" id="UP000886998">
    <property type="component" value="Unassembled WGS sequence"/>
</dbReference>
<feature type="region of interest" description="Disordered" evidence="3">
    <location>
        <begin position="215"/>
        <end position="234"/>
    </location>
</feature>
<dbReference type="SMART" id="SM00513">
    <property type="entry name" value="SAP"/>
    <property type="match status" value="1"/>
</dbReference>